<keyword evidence="3" id="KW-1185">Reference proteome</keyword>
<sequence length="110" mass="11743">MQVRDPAHGQPRQVSDRDALGLGDGDRQGADGGRLVHHEQQPPVLGQGTDDVPKLGFVLRQGLVQEFLPGPVQGHRVVVGLADFNADEDVDGLMVVDQNAPSGNWPRAHG</sequence>
<organism evidence="2 3">
    <name type="scientific">Paeniglutamicibacter kerguelensis</name>
    <dbReference type="NCBI Taxonomy" id="254788"/>
    <lineage>
        <taxon>Bacteria</taxon>
        <taxon>Bacillati</taxon>
        <taxon>Actinomycetota</taxon>
        <taxon>Actinomycetes</taxon>
        <taxon>Micrococcales</taxon>
        <taxon>Micrococcaceae</taxon>
        <taxon>Paeniglutamicibacter</taxon>
    </lineage>
</organism>
<accession>A0ABS4XD30</accession>
<feature type="region of interest" description="Disordered" evidence="1">
    <location>
        <begin position="1"/>
        <end position="51"/>
    </location>
</feature>
<proteinExistence type="predicted"/>
<reference evidence="2 3" key="1">
    <citation type="submission" date="2021-03" db="EMBL/GenBank/DDBJ databases">
        <title>Sequencing the genomes of 1000 actinobacteria strains.</title>
        <authorList>
            <person name="Klenk H.-P."/>
        </authorList>
    </citation>
    <scope>NUCLEOTIDE SEQUENCE [LARGE SCALE GENOMIC DNA]</scope>
    <source>
        <strain evidence="2 3">DSM 15797</strain>
    </source>
</reference>
<evidence type="ECO:0000256" key="1">
    <source>
        <dbReference type="SAM" id="MobiDB-lite"/>
    </source>
</evidence>
<dbReference type="Proteomes" id="UP001296993">
    <property type="component" value="Unassembled WGS sequence"/>
</dbReference>
<feature type="compositionally biased region" description="Basic and acidic residues" evidence="1">
    <location>
        <begin position="14"/>
        <end position="40"/>
    </location>
</feature>
<dbReference type="EMBL" id="JAGIOF010000001">
    <property type="protein sequence ID" value="MBP2386382.1"/>
    <property type="molecule type" value="Genomic_DNA"/>
</dbReference>
<comment type="caution">
    <text evidence="2">The sequence shown here is derived from an EMBL/GenBank/DDBJ whole genome shotgun (WGS) entry which is preliminary data.</text>
</comment>
<protein>
    <submittedName>
        <fullName evidence="2">Uncharacterized protein</fullName>
    </submittedName>
</protein>
<evidence type="ECO:0000313" key="2">
    <source>
        <dbReference type="EMBL" id="MBP2386382.1"/>
    </source>
</evidence>
<gene>
    <name evidence="2" type="ORF">JOF47_001893</name>
</gene>
<name>A0ABS4XD30_9MICC</name>
<evidence type="ECO:0000313" key="3">
    <source>
        <dbReference type="Proteomes" id="UP001296993"/>
    </source>
</evidence>